<dbReference type="RefSeq" id="XP_066713042.1">
    <property type="nucleotide sequence ID" value="XM_066863932.1"/>
</dbReference>
<evidence type="ECO:0000313" key="2">
    <source>
        <dbReference type="EMBL" id="KAK8050793.1"/>
    </source>
</evidence>
<dbReference type="EMBL" id="JAQQWL010000011">
    <property type="protein sequence ID" value="KAK8050793.1"/>
    <property type="molecule type" value="Genomic_DNA"/>
</dbReference>
<evidence type="ECO:0000259" key="1">
    <source>
        <dbReference type="Pfam" id="PF20253"/>
    </source>
</evidence>
<dbReference type="GeneID" id="92096995"/>
<dbReference type="InterPro" id="IPR046539">
    <property type="entry name" value="DUF6604"/>
</dbReference>
<organism evidence="2 3">
    <name type="scientific">Apiospora phragmitis</name>
    <dbReference type="NCBI Taxonomy" id="2905665"/>
    <lineage>
        <taxon>Eukaryota</taxon>
        <taxon>Fungi</taxon>
        <taxon>Dikarya</taxon>
        <taxon>Ascomycota</taxon>
        <taxon>Pezizomycotina</taxon>
        <taxon>Sordariomycetes</taxon>
        <taxon>Xylariomycetidae</taxon>
        <taxon>Amphisphaeriales</taxon>
        <taxon>Apiosporaceae</taxon>
        <taxon>Apiospora</taxon>
    </lineage>
</organism>
<dbReference type="Pfam" id="PF20253">
    <property type="entry name" value="DUF6604"/>
    <property type="match status" value="2"/>
</dbReference>
<feature type="domain" description="DUF6604" evidence="1">
    <location>
        <begin position="96"/>
        <end position="175"/>
    </location>
</feature>
<keyword evidence="3" id="KW-1185">Reference proteome</keyword>
<proteinExistence type="predicted"/>
<dbReference type="Proteomes" id="UP001480595">
    <property type="component" value="Unassembled WGS sequence"/>
</dbReference>
<reference evidence="2 3" key="1">
    <citation type="submission" date="2023-01" db="EMBL/GenBank/DDBJ databases">
        <title>Analysis of 21 Apiospora genomes using comparative genomics revels a genus with tremendous synthesis potential of carbohydrate active enzymes and secondary metabolites.</title>
        <authorList>
            <person name="Sorensen T."/>
        </authorList>
    </citation>
    <scope>NUCLEOTIDE SEQUENCE [LARGE SCALE GENOMIC DNA]</scope>
    <source>
        <strain evidence="2 3">CBS 135458</strain>
    </source>
</reference>
<feature type="domain" description="DUF6604" evidence="1">
    <location>
        <begin position="9"/>
        <end position="79"/>
    </location>
</feature>
<sequence length="234" mass="25804">MLDLELGTPAAAAAAAAAAKVGGGRLKGKERKKAKEAAAKSSSAAAPSGPQYIIQVSQFVPMAKAIASYKPKLNVPPALSYLEGPRPLEEARKTSKLSPKTVDEKLPTKINVQVQRDEDDIERDFFLAIYIFLKELNEARAFIKSTWKDVATDPFRIPHAALQSNLGIQMVRRAEMSPENFLERPERFPASTFPTWTFPFIFLFKIVGFLEPAAVAKLPARGRLGQHYKPGLRN</sequence>
<gene>
    <name evidence="2" type="ORF">PG994_012523</name>
</gene>
<protein>
    <recommendedName>
        <fullName evidence="1">DUF6604 domain-containing protein</fullName>
    </recommendedName>
</protein>
<evidence type="ECO:0000313" key="3">
    <source>
        <dbReference type="Proteomes" id="UP001480595"/>
    </source>
</evidence>
<comment type="caution">
    <text evidence="2">The sequence shown here is derived from an EMBL/GenBank/DDBJ whole genome shotgun (WGS) entry which is preliminary data.</text>
</comment>
<accession>A0ABR1TYK9</accession>
<name>A0ABR1TYK9_9PEZI</name>